<organism evidence="3 4">
    <name type="scientific">Novymonas esmeraldas</name>
    <dbReference type="NCBI Taxonomy" id="1808958"/>
    <lineage>
        <taxon>Eukaryota</taxon>
        <taxon>Discoba</taxon>
        <taxon>Euglenozoa</taxon>
        <taxon>Kinetoplastea</taxon>
        <taxon>Metakinetoplastina</taxon>
        <taxon>Trypanosomatida</taxon>
        <taxon>Trypanosomatidae</taxon>
        <taxon>Novymonas</taxon>
    </lineage>
</organism>
<accession>A0AAW0EYJ5</accession>
<protein>
    <submittedName>
        <fullName evidence="3">Uncharacterized protein</fullName>
    </submittedName>
</protein>
<reference evidence="3 4" key="1">
    <citation type="journal article" date="2021" name="MBio">
        <title>A New Model Trypanosomatid, Novymonas esmeraldas: Genomic Perception of Its 'Candidatus Pandoraea novymonadis' Endosymbiont.</title>
        <authorList>
            <person name="Zakharova A."/>
            <person name="Saura A."/>
            <person name="Butenko A."/>
            <person name="Podesvova L."/>
            <person name="Warmusova S."/>
            <person name="Kostygov A.Y."/>
            <person name="Nenarokova A."/>
            <person name="Lukes J."/>
            <person name="Opperdoes F.R."/>
            <person name="Yurchenko V."/>
        </authorList>
    </citation>
    <scope>NUCLEOTIDE SEQUENCE [LARGE SCALE GENOMIC DNA]</scope>
    <source>
        <strain evidence="3 4">E262AT.01</strain>
    </source>
</reference>
<feature type="compositionally biased region" description="Polar residues" evidence="1">
    <location>
        <begin position="785"/>
        <end position="799"/>
    </location>
</feature>
<evidence type="ECO:0000313" key="4">
    <source>
        <dbReference type="Proteomes" id="UP001430356"/>
    </source>
</evidence>
<evidence type="ECO:0000256" key="1">
    <source>
        <dbReference type="SAM" id="MobiDB-lite"/>
    </source>
</evidence>
<feature type="region of interest" description="Disordered" evidence="1">
    <location>
        <begin position="773"/>
        <end position="988"/>
    </location>
</feature>
<dbReference type="Proteomes" id="UP001430356">
    <property type="component" value="Unassembled WGS sequence"/>
</dbReference>
<feature type="signal peptide" evidence="2">
    <location>
        <begin position="1"/>
        <end position="28"/>
    </location>
</feature>
<feature type="compositionally biased region" description="Polar residues" evidence="1">
    <location>
        <begin position="1019"/>
        <end position="1032"/>
    </location>
</feature>
<feature type="compositionally biased region" description="Basic residues" evidence="1">
    <location>
        <begin position="1059"/>
        <end position="1068"/>
    </location>
</feature>
<feature type="compositionally biased region" description="Low complexity" evidence="1">
    <location>
        <begin position="872"/>
        <end position="890"/>
    </location>
</feature>
<feature type="region of interest" description="Disordered" evidence="1">
    <location>
        <begin position="1004"/>
        <end position="1068"/>
    </location>
</feature>
<feature type="compositionally biased region" description="Low complexity" evidence="1">
    <location>
        <begin position="806"/>
        <end position="826"/>
    </location>
</feature>
<keyword evidence="2" id="KW-0732">Signal</keyword>
<evidence type="ECO:0000256" key="2">
    <source>
        <dbReference type="SAM" id="SignalP"/>
    </source>
</evidence>
<feature type="compositionally biased region" description="Low complexity" evidence="1">
    <location>
        <begin position="1039"/>
        <end position="1058"/>
    </location>
</feature>
<comment type="caution">
    <text evidence="3">The sequence shown here is derived from an EMBL/GenBank/DDBJ whole genome shotgun (WGS) entry which is preliminary data.</text>
</comment>
<keyword evidence="4" id="KW-1185">Reference proteome</keyword>
<dbReference type="AlphaFoldDB" id="A0AAW0EYJ5"/>
<feature type="compositionally biased region" description="Pro residues" evidence="1">
    <location>
        <begin position="961"/>
        <end position="971"/>
    </location>
</feature>
<sequence>MFARHRCLGLCLCVVVVVVALCILGGAAQTNPRPPYTTPVIQTAQESAAHPETGAQAAVLPVHFTAAVAEPFLTPAVLQDGTRSTGAPIGPEYLFSNATLRLTFDVPNPGLDFVLNLTSAEYPLLRDPSGTLWKPVLPSRIEVVKQNTKYTYDVGNIGVSSYQSKSEAVEVVAGAPASDVECYTTKACCQANATHYRKFELVDSPVPPYVCTGAPVPYQLRYFAFDVNTAVKLRAVEDGAVCRLTANQRVGASFTCSADPTLSLGGVAVNPPYNEPSRTFALCRQGDSLVQSANHSLPIPVSYGAFCSTNRCIGYTAANYRADRSQCMNDPLGYYTSADGNNTNQFSFYERNAEIYWGPSFAGCKWIDDVTMSSPSTIRDISFQCDVPASTGWSLSYANFSAHLTDTMAPLFPIGRPTRVSGRYVSPTDSDTILFELEYVSFSSFTATSWTLRVCMAARCVTPTVPVAGDTGHHPRVMQVNVSASALGIPASSSAPAVTVEVYSATTPRASPFRTLLAPSTVVVEAAAAPLMAETVNLSLAFDPPEHVPPPYAAATGGRTTSRVLCAGDLRFSTNMDGCWPLKEQECIVKYHGRRRLFNATAGECAYAVPLLDGPLQFVPLAEPPPPHLYTPEEIRAILTTTKLPQFLRTMERTYAEYERKVAQRESRAVPLSRERTPAAESVDFDATAAAAAYAATTATESGVTYINEFPMPGTRALTITCIVLTCSLWTVTLLRDVLCKLFAIGPWSGQPRCVLVDGAVRGCQRLRLACARPPKPRQPSQSPTSNTAVAVPSTSQSTGIGGDQSSRSTRTAAARGRAKAAVATRPPQTPSRPAEAVPCEPFTPTPSHSTSPAGAPLQQQRRGGKRKQRRPAPQQQQHQQDQQQPRQDPMSGAGRRRSTSPWGSGRQHACRTFSFAEGSHAPFDGPGRGGDGQDNMDYAPHASPRPRSATSPRWYSHPTSPFPGSCPPSPHQRAFEDGRAPAPPPYYASYDVPLPDAMPFPPTSPFAGFDAFPPGSPARQSSRVEVLSSDTDGGHDTGASSAAAAAGAASASVPSRAGRARRLNSID</sequence>
<gene>
    <name evidence="3" type="ORF">NESM_000861700</name>
</gene>
<proteinExistence type="predicted"/>
<name>A0AAW0EYJ5_9TRYP</name>
<dbReference type="EMBL" id="JAECZO010000191">
    <property type="protein sequence ID" value="KAK7198945.1"/>
    <property type="molecule type" value="Genomic_DNA"/>
</dbReference>
<feature type="compositionally biased region" description="Polar residues" evidence="1">
    <location>
        <begin position="949"/>
        <end position="960"/>
    </location>
</feature>
<feature type="chain" id="PRO_5043642732" evidence="2">
    <location>
        <begin position="29"/>
        <end position="1068"/>
    </location>
</feature>
<evidence type="ECO:0000313" key="3">
    <source>
        <dbReference type="EMBL" id="KAK7198945.1"/>
    </source>
</evidence>